<evidence type="ECO:0000313" key="2">
    <source>
        <dbReference type="Proteomes" id="UP001152320"/>
    </source>
</evidence>
<accession>A0A9Q1HF84</accession>
<dbReference type="EMBL" id="JAIZAY010000002">
    <property type="protein sequence ID" value="KAJ8047532.1"/>
    <property type="molecule type" value="Genomic_DNA"/>
</dbReference>
<protein>
    <submittedName>
        <fullName evidence="1">Uncharacterized protein</fullName>
    </submittedName>
</protein>
<gene>
    <name evidence="1" type="ORF">HOLleu_06558</name>
</gene>
<proteinExistence type="predicted"/>
<dbReference type="Proteomes" id="UP001152320">
    <property type="component" value="Chromosome 2"/>
</dbReference>
<keyword evidence="2" id="KW-1185">Reference proteome</keyword>
<name>A0A9Q1HF84_HOLLE</name>
<dbReference type="AlphaFoldDB" id="A0A9Q1HF84"/>
<sequence length="68" mass="7462">MTCARIRTTAAANQATVRSPQFVVQADDSACRLKYRRVDFLSRLAETLSAITSKELVTVEPAIFACVV</sequence>
<organism evidence="1 2">
    <name type="scientific">Holothuria leucospilota</name>
    <name type="common">Black long sea cucumber</name>
    <name type="synonym">Mertensiothuria leucospilota</name>
    <dbReference type="NCBI Taxonomy" id="206669"/>
    <lineage>
        <taxon>Eukaryota</taxon>
        <taxon>Metazoa</taxon>
        <taxon>Echinodermata</taxon>
        <taxon>Eleutherozoa</taxon>
        <taxon>Echinozoa</taxon>
        <taxon>Holothuroidea</taxon>
        <taxon>Aspidochirotacea</taxon>
        <taxon>Aspidochirotida</taxon>
        <taxon>Holothuriidae</taxon>
        <taxon>Holothuria</taxon>
    </lineage>
</organism>
<comment type="caution">
    <text evidence="1">The sequence shown here is derived from an EMBL/GenBank/DDBJ whole genome shotgun (WGS) entry which is preliminary data.</text>
</comment>
<evidence type="ECO:0000313" key="1">
    <source>
        <dbReference type="EMBL" id="KAJ8047532.1"/>
    </source>
</evidence>
<reference evidence="1" key="1">
    <citation type="submission" date="2021-10" db="EMBL/GenBank/DDBJ databases">
        <title>Tropical sea cucumber genome reveals ecological adaptation and Cuvierian tubules defense mechanism.</title>
        <authorList>
            <person name="Chen T."/>
        </authorList>
    </citation>
    <scope>NUCLEOTIDE SEQUENCE</scope>
    <source>
        <strain evidence="1">Nanhai2018</strain>
        <tissue evidence="1">Muscle</tissue>
    </source>
</reference>